<accession>A0A376ABU7</accession>
<dbReference type="GO" id="GO:0003677">
    <property type="term" value="F:DNA binding"/>
    <property type="evidence" value="ECO:0007669"/>
    <property type="project" value="InterPro"/>
</dbReference>
<dbReference type="RefSeq" id="WP_115672087.1">
    <property type="nucleotide sequence ID" value="NZ_UEYP01000015.1"/>
</dbReference>
<evidence type="ECO:0000313" key="3">
    <source>
        <dbReference type="Proteomes" id="UP000254764"/>
    </source>
</evidence>
<dbReference type="EMBL" id="UEYP01000015">
    <property type="protein sequence ID" value="SSC64943.1"/>
    <property type="molecule type" value="Genomic_DNA"/>
</dbReference>
<dbReference type="InterPro" id="IPR007159">
    <property type="entry name" value="SpoVT-AbrB_dom"/>
</dbReference>
<dbReference type="GO" id="GO:0003700">
    <property type="term" value="F:DNA-binding transcription factor activity"/>
    <property type="evidence" value="ECO:0007669"/>
    <property type="project" value="InterPro"/>
</dbReference>
<reference evidence="3" key="1">
    <citation type="submission" date="2018-07" db="EMBL/GenBank/DDBJ databases">
        <authorList>
            <person name="Peiro R."/>
            <person name="Begona"/>
            <person name="Cbmso G."/>
            <person name="Lopez M."/>
            <person name="Gonzalez S."/>
        </authorList>
    </citation>
    <scope>NUCLEOTIDE SEQUENCE [LARGE SCALE GENOMIC DNA]</scope>
</reference>
<sequence>MITSKLTSKAQTTIPQAVRSALQLKEGDAIRYTIETNGRVTISREPVTDGADDPFITFSEWDGEADRKAYADL</sequence>
<dbReference type="AlphaFoldDB" id="A0A376ABU7"/>
<keyword evidence="3" id="KW-1185">Reference proteome</keyword>
<name>A0A376ABU7_9HYPH</name>
<dbReference type="SUPFAM" id="SSF89447">
    <property type="entry name" value="AbrB/MazE/MraZ-like"/>
    <property type="match status" value="1"/>
</dbReference>
<dbReference type="InterPro" id="IPR037914">
    <property type="entry name" value="SpoVT-AbrB_sf"/>
</dbReference>
<dbReference type="Gene3D" id="2.10.260.10">
    <property type="match status" value="1"/>
</dbReference>
<dbReference type="Pfam" id="PF15937">
    <property type="entry name" value="PrlF_antitoxin"/>
    <property type="match status" value="1"/>
</dbReference>
<dbReference type="GO" id="GO:0001558">
    <property type="term" value="P:regulation of cell growth"/>
    <property type="evidence" value="ECO:0007669"/>
    <property type="project" value="InterPro"/>
</dbReference>
<protein>
    <recommendedName>
        <fullName evidence="1">SpoVT-AbrB domain-containing protein</fullName>
    </recommendedName>
</protein>
<dbReference type="OrthoDB" id="9809003at2"/>
<feature type="domain" description="SpoVT-AbrB" evidence="1">
    <location>
        <begin position="4"/>
        <end position="52"/>
    </location>
</feature>
<evidence type="ECO:0000259" key="1">
    <source>
        <dbReference type="SMART" id="SM00966"/>
    </source>
</evidence>
<evidence type="ECO:0000313" key="2">
    <source>
        <dbReference type="EMBL" id="SSC64943.1"/>
    </source>
</evidence>
<proteinExistence type="predicted"/>
<gene>
    <name evidence="2" type="ORF">RHIZ70_651</name>
</gene>
<dbReference type="InterPro" id="IPR031848">
    <property type="entry name" value="PrlF_antitoxin"/>
</dbReference>
<organism evidence="2 3">
    <name type="scientific">Ciceribacter selenitireducens ATCC BAA-1503</name>
    <dbReference type="NCBI Taxonomy" id="1336235"/>
    <lineage>
        <taxon>Bacteria</taxon>
        <taxon>Pseudomonadati</taxon>
        <taxon>Pseudomonadota</taxon>
        <taxon>Alphaproteobacteria</taxon>
        <taxon>Hyphomicrobiales</taxon>
        <taxon>Rhizobiaceae</taxon>
        <taxon>Ciceribacter</taxon>
    </lineage>
</organism>
<dbReference type="Proteomes" id="UP000254764">
    <property type="component" value="Unassembled WGS sequence"/>
</dbReference>
<dbReference type="GO" id="GO:0097351">
    <property type="term" value="F:toxin sequestering activity"/>
    <property type="evidence" value="ECO:0007669"/>
    <property type="project" value="InterPro"/>
</dbReference>
<dbReference type="SMART" id="SM00966">
    <property type="entry name" value="SpoVT_AbrB"/>
    <property type="match status" value="1"/>
</dbReference>